<name>A0AA35CKP2_9FIRM</name>
<dbReference type="InterPro" id="IPR042096">
    <property type="entry name" value="Dihydro-acid_dehy_C"/>
</dbReference>
<keyword evidence="2" id="KW-0479">Metal-binding</keyword>
<dbReference type="InterPro" id="IPR000581">
    <property type="entry name" value="ILV_EDD_N"/>
</dbReference>
<keyword evidence="2" id="KW-0408">Iron</keyword>
<dbReference type="GO" id="GO:0005829">
    <property type="term" value="C:cytosol"/>
    <property type="evidence" value="ECO:0007669"/>
    <property type="project" value="TreeGrafter"/>
</dbReference>
<evidence type="ECO:0008006" key="10">
    <source>
        <dbReference type="Google" id="ProtNLM"/>
    </source>
</evidence>
<evidence type="ECO:0000259" key="6">
    <source>
        <dbReference type="Pfam" id="PF00920"/>
    </source>
</evidence>
<evidence type="ECO:0000256" key="1">
    <source>
        <dbReference type="ARBA" id="ARBA00006486"/>
    </source>
</evidence>
<evidence type="ECO:0000256" key="5">
    <source>
        <dbReference type="ARBA" id="ARBA00023304"/>
    </source>
</evidence>
<dbReference type="EMBL" id="AP025628">
    <property type="protein sequence ID" value="BDG60188.1"/>
    <property type="molecule type" value="Genomic_DNA"/>
</dbReference>
<keyword evidence="5" id="KW-0100">Branched-chain amino acid biosynthesis</keyword>
<dbReference type="GO" id="GO:0051537">
    <property type="term" value="F:2 iron, 2 sulfur cluster binding"/>
    <property type="evidence" value="ECO:0007669"/>
    <property type="project" value="UniProtKB-KW"/>
</dbReference>
<dbReference type="GO" id="GO:0016836">
    <property type="term" value="F:hydro-lyase activity"/>
    <property type="evidence" value="ECO:0007669"/>
    <property type="project" value="TreeGrafter"/>
</dbReference>
<evidence type="ECO:0000259" key="7">
    <source>
        <dbReference type="Pfam" id="PF24877"/>
    </source>
</evidence>
<dbReference type="Pfam" id="PF24877">
    <property type="entry name" value="ILV_EDD_C"/>
    <property type="match status" value="1"/>
</dbReference>
<keyword evidence="2" id="KW-0001">2Fe-2S</keyword>
<feature type="domain" description="Dihydroxy-acid/6-phosphogluconate dehydratase N-terminal" evidence="6">
    <location>
        <begin position="74"/>
        <end position="165"/>
    </location>
</feature>
<comment type="similarity">
    <text evidence="1">Belongs to the IlvD/Edd family.</text>
</comment>
<dbReference type="PANTHER" id="PTHR43661">
    <property type="entry name" value="D-XYLONATE DEHYDRATASE"/>
    <property type="match status" value="1"/>
</dbReference>
<reference evidence="8" key="1">
    <citation type="submission" date="2022-03" db="EMBL/GenBank/DDBJ databases">
        <title>Complete genome sequence of Caldinitratiruptor microaerophilus.</title>
        <authorList>
            <person name="Mukaiyama R."/>
            <person name="Nishiyama T."/>
            <person name="Ueda K."/>
        </authorList>
    </citation>
    <scope>NUCLEOTIDE SEQUENCE</scope>
    <source>
        <strain evidence="8">JCM 16183</strain>
    </source>
</reference>
<dbReference type="SUPFAM" id="SSF143975">
    <property type="entry name" value="IlvD/EDD N-terminal domain-like"/>
    <property type="match status" value="1"/>
</dbReference>
<dbReference type="SUPFAM" id="SSF52016">
    <property type="entry name" value="LeuD/IlvD-like"/>
    <property type="match status" value="1"/>
</dbReference>
<dbReference type="InterPro" id="IPR056740">
    <property type="entry name" value="ILV_EDD_C"/>
</dbReference>
<evidence type="ECO:0000256" key="2">
    <source>
        <dbReference type="ARBA" id="ARBA00022714"/>
    </source>
</evidence>
<dbReference type="AlphaFoldDB" id="A0AA35CKP2"/>
<dbReference type="KEGG" id="cmic:caldi_12780"/>
<evidence type="ECO:0000256" key="3">
    <source>
        <dbReference type="ARBA" id="ARBA00023014"/>
    </source>
</evidence>
<organism evidence="8 9">
    <name type="scientific">Caldinitratiruptor microaerophilus</name>
    <dbReference type="NCBI Taxonomy" id="671077"/>
    <lineage>
        <taxon>Bacteria</taxon>
        <taxon>Bacillati</taxon>
        <taxon>Bacillota</taxon>
        <taxon>Clostridia</taxon>
        <taxon>Eubacteriales</taxon>
        <taxon>Symbiobacteriaceae</taxon>
        <taxon>Caldinitratiruptor</taxon>
    </lineage>
</organism>
<evidence type="ECO:0000313" key="9">
    <source>
        <dbReference type="Proteomes" id="UP001163687"/>
    </source>
</evidence>
<keyword evidence="5" id="KW-0028">Amino-acid biosynthesis</keyword>
<dbReference type="RefSeq" id="WP_264844251.1">
    <property type="nucleotide sequence ID" value="NZ_AP025628.1"/>
</dbReference>
<keyword evidence="4" id="KW-0456">Lyase</keyword>
<gene>
    <name evidence="8" type="ORF">caldi_12780</name>
</gene>
<dbReference type="Gene3D" id="3.50.30.80">
    <property type="entry name" value="IlvD/EDD C-terminal domain-like"/>
    <property type="match status" value="1"/>
</dbReference>
<sequence length="724" mass="79270">MATRVYPRIDTPVNPYQTNVQGKANEPICVAGLLDHARRLVGYEGRPDWTLEEIYDRLEANAPRVAIIGGSSDHPAHIVDPFTVAHAALRIWENGGVPFGFSIPVMCDGTAQSTMGMSYSLQSRNAVAMAVVNQMESHGYHAAFVIQGCDKTPTGILSGLAHLDLVRRRRGEAPVWASFAPAHVLRGGSIPEKLRAELEQLARRAEAEGYTDLAEDVRDTAAYILQCSSNTAWQGVLERAVQVGLLTRERHKAIERELAVNTCHHLGGVCAFNGTGNSSRHVVAGLGMAHPRLELLTDPPDAATVAAAVDDLFRLFNRPEYSVREIVGRNIANAIRIHSASGGSTNLMMHLVAVMLYAGYRFTLWDLDRIRRSYPVPDLFDYSLTQGRDIFALAQHTCAGHIRGMETLFHELLENGVPMDLDAPTVTGTTWRERLAVREGLSALGVRENPIILHTPRRPFSGIEVLTGNWFESAVVKVSGMTTAQLDEFDGRPAFVLYYENEDEANRSLLDVGLLAGLRAARAFPRPEMEAMYRLTGGDGDASEWPYDELWDRMVAGGHLRIAIVIAGQGPEAFGMPEMFTPMQHINANRQLRRLTCLLSDGRYSGVTYGAAIGHVTPEAARGGGILYLRTGDVLLLGLRRRRIDLLDAAAFREGRLEPYAGNLAAERAGLGQERLARIRDRRRQVAAVNRMVGFTDASAGVVPPQVFEEADEPLPALAGVSPA</sequence>
<protein>
    <recommendedName>
        <fullName evidence="10">Dihydroxy-acid dehydratase</fullName>
    </recommendedName>
</protein>
<dbReference type="Pfam" id="PF00920">
    <property type="entry name" value="ILVD_EDD_N"/>
    <property type="match status" value="2"/>
</dbReference>
<proteinExistence type="inferred from homology"/>
<keyword evidence="9" id="KW-1185">Reference proteome</keyword>
<evidence type="ECO:0000313" key="8">
    <source>
        <dbReference type="EMBL" id="BDG60188.1"/>
    </source>
</evidence>
<dbReference type="InterPro" id="IPR037237">
    <property type="entry name" value="IlvD/EDD_N"/>
</dbReference>
<feature type="domain" description="Dihydroxy-acid/6-phosphogluconate dehydratase C-terminal" evidence="7">
    <location>
        <begin position="563"/>
        <end position="654"/>
    </location>
</feature>
<dbReference type="GO" id="GO:0009082">
    <property type="term" value="P:branched-chain amino acid biosynthetic process"/>
    <property type="evidence" value="ECO:0007669"/>
    <property type="project" value="UniProtKB-KW"/>
</dbReference>
<dbReference type="PANTHER" id="PTHR43661:SF3">
    <property type="entry name" value="D-XYLONATE DEHYDRATASE YAGF-RELATED"/>
    <property type="match status" value="1"/>
</dbReference>
<feature type="domain" description="Dihydroxy-acid/6-phosphogluconate dehydratase N-terminal" evidence="6">
    <location>
        <begin position="241"/>
        <end position="433"/>
    </location>
</feature>
<keyword evidence="3" id="KW-0411">Iron-sulfur</keyword>
<evidence type="ECO:0000256" key="4">
    <source>
        <dbReference type="ARBA" id="ARBA00023239"/>
    </source>
</evidence>
<dbReference type="Proteomes" id="UP001163687">
    <property type="component" value="Chromosome"/>
</dbReference>
<accession>A0AA35CKP2</accession>